<comment type="function">
    <text evidence="10">Part of the binding-protein-dependent transport system for phosphate; probably responsible for the translocation of the substrate across the membrane.</text>
</comment>
<dbReference type="NCBIfam" id="TIGR02138">
    <property type="entry name" value="phosphate_pstC"/>
    <property type="match status" value="1"/>
</dbReference>
<dbReference type="Gene3D" id="1.10.3720.10">
    <property type="entry name" value="MetI-like"/>
    <property type="match status" value="1"/>
</dbReference>
<reference evidence="12 13" key="1">
    <citation type="submission" date="2016-10" db="EMBL/GenBank/DDBJ databases">
        <title>Genome Sequence of Pseudomonas putida GM4FR.</title>
        <authorList>
            <person name="Poehlein A."/>
            <person name="Wemheuer F."/>
            <person name="Hollensteiner J."/>
            <person name="Wemheuer B."/>
        </authorList>
    </citation>
    <scope>NUCLEOTIDE SEQUENCE [LARGE SCALE GENOMIC DNA]</scope>
    <source>
        <strain evidence="12 13">GM4FR</strain>
    </source>
</reference>
<evidence type="ECO:0000256" key="9">
    <source>
        <dbReference type="RuleBase" id="RU363032"/>
    </source>
</evidence>
<comment type="caution">
    <text evidence="10">Lacks conserved residue(s) required for the propagation of feature annotation.</text>
</comment>
<organism evidence="12 13">
    <name type="scientific">Pseudomonas putida</name>
    <name type="common">Arthrobacter siderocapsulatus</name>
    <dbReference type="NCBI Taxonomy" id="303"/>
    <lineage>
        <taxon>Bacteria</taxon>
        <taxon>Pseudomonadati</taxon>
        <taxon>Pseudomonadota</taxon>
        <taxon>Gammaproteobacteria</taxon>
        <taxon>Pseudomonadales</taxon>
        <taxon>Pseudomonadaceae</taxon>
        <taxon>Pseudomonas</taxon>
    </lineage>
</organism>
<dbReference type="Pfam" id="PF00528">
    <property type="entry name" value="BPD_transp_1"/>
    <property type="match status" value="1"/>
</dbReference>
<keyword evidence="4" id="KW-1003">Cell membrane</keyword>
<feature type="transmembrane region" description="Helical" evidence="9">
    <location>
        <begin position="265"/>
        <end position="285"/>
    </location>
</feature>
<evidence type="ECO:0000256" key="4">
    <source>
        <dbReference type="ARBA" id="ARBA00022475"/>
    </source>
</evidence>
<dbReference type="InterPro" id="IPR011864">
    <property type="entry name" value="Phosphate_PstC"/>
</dbReference>
<dbReference type="GO" id="GO:0005315">
    <property type="term" value="F:phosphate transmembrane transporter activity"/>
    <property type="evidence" value="ECO:0007669"/>
    <property type="project" value="InterPro"/>
</dbReference>
<comment type="subcellular location">
    <subcellularLocation>
        <location evidence="10">Cell inner membrane</location>
        <topology evidence="10">Multi-pass membrane protein</topology>
    </subcellularLocation>
    <subcellularLocation>
        <location evidence="1 9">Cell membrane</location>
        <topology evidence="1 9">Multi-pass membrane protein</topology>
    </subcellularLocation>
</comment>
<dbReference type="EMBL" id="MKZO01000032">
    <property type="protein sequence ID" value="OLS61435.1"/>
    <property type="molecule type" value="Genomic_DNA"/>
</dbReference>
<dbReference type="SUPFAM" id="SSF161098">
    <property type="entry name" value="MetI-like"/>
    <property type="match status" value="1"/>
</dbReference>
<protein>
    <recommendedName>
        <fullName evidence="10">Phosphate transport system permease protein</fullName>
    </recommendedName>
</protein>
<evidence type="ECO:0000256" key="3">
    <source>
        <dbReference type="ARBA" id="ARBA00022448"/>
    </source>
</evidence>
<dbReference type="Proteomes" id="UP000186736">
    <property type="component" value="Unassembled WGS sequence"/>
</dbReference>
<dbReference type="PANTHER" id="PTHR30425">
    <property type="entry name" value="PHOSPHATE TRANSPORT SYSTEM PERMEASE PROTEIN PST"/>
    <property type="match status" value="1"/>
</dbReference>
<evidence type="ECO:0000256" key="2">
    <source>
        <dbReference type="ARBA" id="ARBA00007069"/>
    </source>
</evidence>
<keyword evidence="6 9" id="KW-0812">Transmembrane</keyword>
<dbReference type="PROSITE" id="PS50928">
    <property type="entry name" value="ABC_TM1"/>
    <property type="match status" value="1"/>
</dbReference>
<feature type="transmembrane region" description="Helical" evidence="9">
    <location>
        <begin position="78"/>
        <end position="103"/>
    </location>
</feature>
<name>A0A1Q9R246_PSEPU</name>
<feature type="transmembrane region" description="Helical" evidence="9">
    <location>
        <begin position="152"/>
        <end position="175"/>
    </location>
</feature>
<evidence type="ECO:0000256" key="1">
    <source>
        <dbReference type="ARBA" id="ARBA00004651"/>
    </source>
</evidence>
<proteinExistence type="inferred from homology"/>
<dbReference type="GO" id="GO:0006817">
    <property type="term" value="P:phosphate ion transport"/>
    <property type="evidence" value="ECO:0007669"/>
    <property type="project" value="UniProtKB-KW"/>
</dbReference>
<gene>
    <name evidence="12" type="primary">pstC_2</name>
    <name evidence="12" type="ORF">PSEMO_36500</name>
</gene>
<feature type="transmembrane region" description="Helical" evidence="9">
    <location>
        <begin position="123"/>
        <end position="145"/>
    </location>
</feature>
<comment type="caution">
    <text evidence="12">The sequence shown here is derived from an EMBL/GenBank/DDBJ whole genome shotgun (WGS) entry which is preliminary data.</text>
</comment>
<evidence type="ECO:0000256" key="5">
    <source>
        <dbReference type="ARBA" id="ARBA00022592"/>
    </source>
</evidence>
<evidence type="ECO:0000259" key="11">
    <source>
        <dbReference type="PROSITE" id="PS50928"/>
    </source>
</evidence>
<evidence type="ECO:0000256" key="8">
    <source>
        <dbReference type="ARBA" id="ARBA00023136"/>
    </source>
</evidence>
<dbReference type="InterPro" id="IPR051124">
    <property type="entry name" value="Phosphate_Transport_Permease"/>
</dbReference>
<dbReference type="InterPro" id="IPR035906">
    <property type="entry name" value="MetI-like_sf"/>
</dbReference>
<accession>A0A1Q9R246</accession>
<dbReference type="GO" id="GO:0005886">
    <property type="term" value="C:plasma membrane"/>
    <property type="evidence" value="ECO:0007669"/>
    <property type="project" value="UniProtKB-SubCell"/>
</dbReference>
<comment type="similarity">
    <text evidence="2 10">Belongs to the binding-protein-dependent transport system permease family. CysTW subfamily.</text>
</comment>
<feature type="transmembrane region" description="Helical" evidence="9">
    <location>
        <begin position="20"/>
        <end position="44"/>
    </location>
</feature>
<dbReference type="AlphaFoldDB" id="A0A1Q9R246"/>
<sequence>MTLPIIESISPPPSALRGWAFWSAMTMLALLGAAIVFLIVAFLLGEALPLISKGGFTRFFTDEGWWPRDASFNMTPMVVASLYLTVGALLVATPLSLAISLVTTFKAPSGLARLMRNLVELSAAVPTVVYGLWGVSAIVPIINLWSPPGASLLAGVLVVALMIIPTITVLTQSALQTVPVAYVQGAAALGVSENQTLLRIVVPAARQGIFSAMVLGAARAIGETMVVLMVCGNIVQVPTSLFEPVRALTANIALEMPYAMGDHRASLFVAGLLMLLLVSVLVAAGEWVGRRQREMGV</sequence>
<evidence type="ECO:0000313" key="12">
    <source>
        <dbReference type="EMBL" id="OLS61435.1"/>
    </source>
</evidence>
<keyword evidence="5 10" id="KW-0592">Phosphate transport</keyword>
<evidence type="ECO:0000313" key="13">
    <source>
        <dbReference type="Proteomes" id="UP000186736"/>
    </source>
</evidence>
<dbReference type="PANTHER" id="PTHR30425:SF1">
    <property type="entry name" value="PHOSPHATE TRANSPORT SYSTEM PERMEASE PROTEIN PSTC"/>
    <property type="match status" value="1"/>
</dbReference>
<evidence type="ECO:0000256" key="7">
    <source>
        <dbReference type="ARBA" id="ARBA00022989"/>
    </source>
</evidence>
<dbReference type="RefSeq" id="WP_218641246.1">
    <property type="nucleotide sequence ID" value="NZ_MKZO01000032.1"/>
</dbReference>
<feature type="domain" description="ABC transmembrane type-1" evidence="11">
    <location>
        <begin position="78"/>
        <end position="285"/>
    </location>
</feature>
<keyword evidence="3 9" id="KW-0813">Transport</keyword>
<evidence type="ECO:0000256" key="6">
    <source>
        <dbReference type="ARBA" id="ARBA00022692"/>
    </source>
</evidence>
<keyword evidence="10" id="KW-0997">Cell inner membrane</keyword>
<dbReference type="InterPro" id="IPR000515">
    <property type="entry name" value="MetI-like"/>
</dbReference>
<dbReference type="CDD" id="cd06261">
    <property type="entry name" value="TM_PBP2"/>
    <property type="match status" value="1"/>
</dbReference>
<keyword evidence="7 9" id="KW-1133">Transmembrane helix</keyword>
<evidence type="ECO:0000256" key="10">
    <source>
        <dbReference type="RuleBase" id="RU363054"/>
    </source>
</evidence>
<keyword evidence="8 9" id="KW-0472">Membrane</keyword>